<dbReference type="Gene3D" id="3.20.20.60">
    <property type="entry name" value="Phosphoenolpyruvate-binding domains"/>
    <property type="match status" value="1"/>
</dbReference>
<dbReference type="InterPro" id="IPR040442">
    <property type="entry name" value="Pyrv_kinase-like_dom_sf"/>
</dbReference>
<evidence type="ECO:0000256" key="7">
    <source>
        <dbReference type="ARBA" id="ARBA00016544"/>
    </source>
</evidence>
<feature type="binding site" evidence="19">
    <location>
        <begin position="436"/>
        <end position="437"/>
    </location>
    <ligand>
        <name>phosphoenolpyruvate</name>
        <dbReference type="ChEBI" id="CHEBI:58702"/>
    </ligand>
</feature>
<feature type="region of interest" description="Disordered" evidence="21">
    <location>
        <begin position="238"/>
        <end position="257"/>
    </location>
</feature>
<feature type="active site" description="Tele-phosphohistidine intermediate" evidence="18">
    <location>
        <position position="190"/>
    </location>
</feature>
<proteinExistence type="inferred from homology"/>
<evidence type="ECO:0000256" key="6">
    <source>
        <dbReference type="ARBA" id="ARBA00012232"/>
    </source>
</evidence>
<dbReference type="NCBIfam" id="TIGR01417">
    <property type="entry name" value="PTS_I_fam"/>
    <property type="match status" value="1"/>
</dbReference>
<dbReference type="PRINTS" id="PR01736">
    <property type="entry name" value="PHPHTRNFRASE"/>
</dbReference>
<keyword evidence="26" id="KW-1185">Reference proteome</keyword>
<dbReference type="Gene3D" id="1.10.274.10">
    <property type="entry name" value="PtsI, HPr-binding domain"/>
    <property type="match status" value="1"/>
</dbReference>
<evidence type="ECO:0000256" key="12">
    <source>
        <dbReference type="ARBA" id="ARBA00022683"/>
    </source>
</evidence>
<dbReference type="GO" id="GO:0005737">
    <property type="term" value="C:cytoplasm"/>
    <property type="evidence" value="ECO:0007669"/>
    <property type="project" value="UniProtKB-SubCell"/>
</dbReference>
<keyword evidence="14 17" id="KW-0418">Kinase</keyword>
<evidence type="ECO:0000256" key="3">
    <source>
        <dbReference type="ARBA" id="ARBA00002728"/>
    </source>
</evidence>
<protein>
    <recommendedName>
        <fullName evidence="7 17">Phosphoenolpyruvate-protein phosphotransferase</fullName>
        <ecNumber evidence="6 17">2.7.3.9</ecNumber>
    </recommendedName>
    <alternativeName>
        <fullName evidence="16 17">Phosphotransferase system, enzyme I</fullName>
    </alternativeName>
</protein>
<dbReference type="InterPro" id="IPR018274">
    <property type="entry name" value="PEP_util_AS"/>
</dbReference>
<dbReference type="SUPFAM" id="SSF47831">
    <property type="entry name" value="Enzyme I of the PEP:sugar phosphotransferase system HPr-binding (sub)domain"/>
    <property type="match status" value="1"/>
</dbReference>
<keyword evidence="15 17" id="KW-0460">Magnesium</keyword>
<evidence type="ECO:0000259" key="24">
    <source>
        <dbReference type="Pfam" id="PF05524"/>
    </source>
</evidence>
<evidence type="ECO:0000256" key="16">
    <source>
        <dbReference type="ARBA" id="ARBA00033235"/>
    </source>
</evidence>
<evidence type="ECO:0000313" key="26">
    <source>
        <dbReference type="Proteomes" id="UP000198362"/>
    </source>
</evidence>
<evidence type="ECO:0000256" key="14">
    <source>
        <dbReference type="ARBA" id="ARBA00022777"/>
    </source>
</evidence>
<dbReference type="InterPro" id="IPR036618">
    <property type="entry name" value="PtsI_HPr-bd_sf"/>
</dbReference>
<dbReference type="Pfam" id="PF02896">
    <property type="entry name" value="PEP-utilizers_C"/>
    <property type="match status" value="1"/>
</dbReference>
<dbReference type="Pfam" id="PF00391">
    <property type="entry name" value="PEP-utilizers"/>
    <property type="match status" value="1"/>
</dbReference>
<feature type="binding site" evidence="19">
    <location>
        <position position="324"/>
    </location>
    <ligand>
        <name>phosphoenolpyruvate</name>
        <dbReference type="ChEBI" id="CHEBI:58702"/>
    </ligand>
</feature>
<dbReference type="InterPro" id="IPR000121">
    <property type="entry name" value="PEP_util_C"/>
</dbReference>
<comment type="cofactor">
    <cofactor evidence="2 17 20">
        <name>Mg(2+)</name>
        <dbReference type="ChEBI" id="CHEBI:18420"/>
    </cofactor>
</comment>
<dbReference type="InterPro" id="IPR015813">
    <property type="entry name" value="Pyrv/PenolPyrv_kinase-like_dom"/>
</dbReference>
<comment type="similarity">
    <text evidence="5 17">Belongs to the PEP-utilizing enzyme family.</text>
</comment>
<feature type="domain" description="PEP-utilising enzyme mobile" evidence="22">
    <location>
        <begin position="158"/>
        <end position="225"/>
    </location>
</feature>
<feature type="binding site" evidence="19">
    <location>
        <position position="447"/>
    </location>
    <ligand>
        <name>phosphoenolpyruvate</name>
        <dbReference type="ChEBI" id="CHEBI:58702"/>
    </ligand>
</feature>
<dbReference type="InterPro" id="IPR008279">
    <property type="entry name" value="PEP-util_enz_mobile_dom"/>
</dbReference>
<dbReference type="OrthoDB" id="9765468at2"/>
<evidence type="ECO:0000256" key="18">
    <source>
        <dbReference type="PIRSR" id="PIRSR000732-1"/>
    </source>
</evidence>
<evidence type="ECO:0000259" key="22">
    <source>
        <dbReference type="Pfam" id="PF00391"/>
    </source>
</evidence>
<evidence type="ECO:0000256" key="19">
    <source>
        <dbReference type="PIRSR" id="PIRSR000732-2"/>
    </source>
</evidence>
<keyword evidence="8 17" id="KW-0813">Transport</keyword>
<dbReference type="InterPro" id="IPR023151">
    <property type="entry name" value="PEP_util_CS"/>
</dbReference>
<dbReference type="SUPFAM" id="SSF52009">
    <property type="entry name" value="Phosphohistidine domain"/>
    <property type="match status" value="1"/>
</dbReference>
<dbReference type="Proteomes" id="UP000198362">
    <property type="component" value="Unassembled WGS sequence"/>
</dbReference>
<feature type="binding site" evidence="19">
    <location>
        <position position="288"/>
    </location>
    <ligand>
        <name>phosphoenolpyruvate</name>
        <dbReference type="ChEBI" id="CHEBI:58702"/>
    </ligand>
</feature>
<gene>
    <name evidence="25" type="ORF">SAMN05421812_11468</name>
</gene>
<dbReference type="RefSeq" id="WP_089253783.1">
    <property type="nucleotide sequence ID" value="NZ_FZPH01000014.1"/>
</dbReference>
<feature type="domain" description="PEP-utilising enzyme C-terminal" evidence="23">
    <location>
        <begin position="252"/>
        <end position="521"/>
    </location>
</feature>
<keyword evidence="13 17" id="KW-0479">Metal-binding</keyword>
<evidence type="ECO:0000256" key="2">
    <source>
        <dbReference type="ARBA" id="ARBA00001946"/>
    </source>
</evidence>
<dbReference type="GO" id="GO:0009401">
    <property type="term" value="P:phosphoenolpyruvate-dependent sugar phosphotransferase system"/>
    <property type="evidence" value="ECO:0007669"/>
    <property type="project" value="UniProtKB-KW"/>
</dbReference>
<evidence type="ECO:0000313" key="25">
    <source>
        <dbReference type="EMBL" id="SNT62394.1"/>
    </source>
</evidence>
<feature type="binding site" evidence="20">
    <location>
        <position position="437"/>
    </location>
    <ligand>
        <name>Mg(2+)</name>
        <dbReference type="ChEBI" id="CHEBI:18420"/>
    </ligand>
</feature>
<comment type="subcellular location">
    <subcellularLocation>
        <location evidence="4 17">Cytoplasm</location>
    </subcellularLocation>
</comment>
<dbReference type="EC" id="2.7.3.9" evidence="6 17"/>
<sequence length="548" mass="55699">MAREPGAEPLRGIGVSPGFAAGPVCRAGAAPTMPAPRDVADVEAELAGAAAALRAVAAELARRADATRDATAAEILRAQVMMAEDPVLDEAVADAIRAGSDAPHAIDAAFAVHRQAFLEAGGYLAERVADLDDLRDRAVAVSSGAPMPGIPSPGYPFVLVATDLAPADTAGLDPELVLALVTEAGGPTSHTAILARSLGIPAVVRCGGATGLRDGMVVAVDGAAGAVRVGVDEATVADTRRREQERRARAAASTGPGRTADGWAVELLANVGSAVDPVTGAEGVGLFRTELLYLDREKAPGHDEQVDAYAAVFDALGGRKVVVRTLDAGADKPLPFLDQSGEPNPALGVRGVRLARRDPALLDGQLAAIAAAAARTGATAWVMAPMIATPAEARDFVIRARAAGLPSAGVMVEIPAAALRIRALLREVDFVSIGTNDLSQYTFAADRMLGDLAELLDPWQPALLDLIATCARAGRAAGKPVGICGEAAADPGLAPVFAGLGISSLSMPARAIPAVRDALAAHTKADCERLATAVLAAEDPTTARAVAT</sequence>
<feature type="domain" description="Phosphotransferase system enzyme I N-terminal" evidence="24">
    <location>
        <begin position="11"/>
        <end position="127"/>
    </location>
</feature>
<comment type="function">
    <text evidence="3 17">General (non sugar-specific) component of the phosphoenolpyruvate-dependent sugar phosphotransferase system (sugar PTS). This major carbohydrate active-transport system catalyzes the phosphorylation of incoming sugar substrates concomitantly with their translocation across the cell membrane. Enzyme I transfers the phosphoryl group from phosphoenolpyruvate (PEP) to the phosphoryl carrier protein (HPr).</text>
</comment>
<evidence type="ECO:0000256" key="10">
    <source>
        <dbReference type="ARBA" id="ARBA00022597"/>
    </source>
</evidence>
<evidence type="ECO:0000256" key="13">
    <source>
        <dbReference type="ARBA" id="ARBA00022723"/>
    </source>
</evidence>
<dbReference type="PROSITE" id="PS00742">
    <property type="entry name" value="PEP_ENZYMES_2"/>
    <property type="match status" value="1"/>
</dbReference>
<evidence type="ECO:0000256" key="21">
    <source>
        <dbReference type="SAM" id="MobiDB-lite"/>
    </source>
</evidence>
<keyword evidence="10 17" id="KW-0762">Sugar transport</keyword>
<dbReference type="Pfam" id="PF05524">
    <property type="entry name" value="PEP-utilisers_N"/>
    <property type="match status" value="1"/>
</dbReference>
<dbReference type="InterPro" id="IPR006318">
    <property type="entry name" value="PTS_EI-like"/>
</dbReference>
<dbReference type="SUPFAM" id="SSF51621">
    <property type="entry name" value="Phosphoenolpyruvate/pyruvate domain"/>
    <property type="match status" value="1"/>
</dbReference>
<evidence type="ECO:0000256" key="9">
    <source>
        <dbReference type="ARBA" id="ARBA00022490"/>
    </source>
</evidence>
<dbReference type="InterPro" id="IPR036637">
    <property type="entry name" value="Phosphohistidine_dom_sf"/>
</dbReference>
<accession>A0A239P6S5</accession>
<feature type="binding site" evidence="20">
    <location>
        <position position="413"/>
    </location>
    <ligand>
        <name>Mg(2+)</name>
        <dbReference type="ChEBI" id="CHEBI:18420"/>
    </ligand>
</feature>
<keyword evidence="9 17" id="KW-0963">Cytoplasm</keyword>
<evidence type="ECO:0000256" key="17">
    <source>
        <dbReference type="PIRNR" id="PIRNR000732"/>
    </source>
</evidence>
<dbReference type="EMBL" id="FZPH01000014">
    <property type="protein sequence ID" value="SNT62394.1"/>
    <property type="molecule type" value="Genomic_DNA"/>
</dbReference>
<feature type="compositionally biased region" description="Basic and acidic residues" evidence="21">
    <location>
        <begin position="238"/>
        <end position="248"/>
    </location>
</feature>
<dbReference type="Gene3D" id="3.50.30.10">
    <property type="entry name" value="Phosphohistidine domain"/>
    <property type="match status" value="1"/>
</dbReference>
<organism evidence="25 26">
    <name type="scientific">Asanoa hainanensis</name>
    <dbReference type="NCBI Taxonomy" id="560556"/>
    <lineage>
        <taxon>Bacteria</taxon>
        <taxon>Bacillati</taxon>
        <taxon>Actinomycetota</taxon>
        <taxon>Actinomycetes</taxon>
        <taxon>Micromonosporales</taxon>
        <taxon>Micromonosporaceae</taxon>
        <taxon>Asanoa</taxon>
    </lineage>
</organism>
<dbReference type="InterPro" id="IPR050499">
    <property type="entry name" value="PEP-utilizing_PTS_enzyme"/>
</dbReference>
<dbReference type="InterPro" id="IPR008731">
    <property type="entry name" value="PTS_EIN"/>
</dbReference>
<dbReference type="PANTHER" id="PTHR46244:SF3">
    <property type="entry name" value="PHOSPHOENOLPYRUVATE-PROTEIN PHOSPHOTRANSFERASE"/>
    <property type="match status" value="1"/>
</dbReference>
<evidence type="ECO:0000256" key="8">
    <source>
        <dbReference type="ARBA" id="ARBA00022448"/>
    </source>
</evidence>
<dbReference type="GO" id="GO:0046872">
    <property type="term" value="F:metal ion binding"/>
    <property type="evidence" value="ECO:0007669"/>
    <property type="project" value="UniProtKB-KW"/>
</dbReference>
<keyword evidence="12 17" id="KW-0598">Phosphotransferase system</keyword>
<evidence type="ECO:0000259" key="23">
    <source>
        <dbReference type="Pfam" id="PF02896"/>
    </source>
</evidence>
<evidence type="ECO:0000256" key="15">
    <source>
        <dbReference type="ARBA" id="ARBA00022842"/>
    </source>
</evidence>
<evidence type="ECO:0000256" key="4">
    <source>
        <dbReference type="ARBA" id="ARBA00004496"/>
    </source>
</evidence>
<evidence type="ECO:0000256" key="1">
    <source>
        <dbReference type="ARBA" id="ARBA00000683"/>
    </source>
</evidence>
<reference evidence="25 26" key="1">
    <citation type="submission" date="2017-06" db="EMBL/GenBank/DDBJ databases">
        <authorList>
            <person name="Kim H.J."/>
            <person name="Triplett B.A."/>
        </authorList>
    </citation>
    <scope>NUCLEOTIDE SEQUENCE [LARGE SCALE GENOMIC DNA]</scope>
    <source>
        <strain evidence="25 26">CGMCC 4.5593</strain>
    </source>
</reference>
<dbReference type="AlphaFoldDB" id="A0A239P6S5"/>
<dbReference type="PROSITE" id="PS00370">
    <property type="entry name" value="PEP_ENZYMES_PHOS_SITE"/>
    <property type="match status" value="1"/>
</dbReference>
<feature type="active site" description="Proton donor" evidence="18">
    <location>
        <position position="484"/>
    </location>
</feature>
<evidence type="ECO:0000256" key="11">
    <source>
        <dbReference type="ARBA" id="ARBA00022679"/>
    </source>
</evidence>
<dbReference type="PIRSF" id="PIRSF000732">
    <property type="entry name" value="PTS_enzyme_I"/>
    <property type="match status" value="1"/>
</dbReference>
<comment type="catalytic activity">
    <reaction evidence="1 17">
        <text>L-histidyl-[protein] + phosphoenolpyruvate = N(pros)-phospho-L-histidyl-[protein] + pyruvate</text>
        <dbReference type="Rhea" id="RHEA:23880"/>
        <dbReference type="Rhea" id="RHEA-COMP:9745"/>
        <dbReference type="Rhea" id="RHEA-COMP:9746"/>
        <dbReference type="ChEBI" id="CHEBI:15361"/>
        <dbReference type="ChEBI" id="CHEBI:29979"/>
        <dbReference type="ChEBI" id="CHEBI:58702"/>
        <dbReference type="ChEBI" id="CHEBI:64837"/>
        <dbReference type="EC" id="2.7.3.9"/>
    </reaction>
</comment>
<dbReference type="PANTHER" id="PTHR46244">
    <property type="entry name" value="PHOSPHOENOLPYRUVATE-PROTEIN PHOSPHOTRANSFERASE"/>
    <property type="match status" value="1"/>
</dbReference>
<dbReference type="GO" id="GO:0008965">
    <property type="term" value="F:phosphoenolpyruvate-protein phosphotransferase activity"/>
    <property type="evidence" value="ECO:0007669"/>
    <property type="project" value="UniProtKB-EC"/>
</dbReference>
<name>A0A239P6S5_9ACTN</name>
<dbReference type="InterPro" id="IPR024692">
    <property type="entry name" value="PTS_EI"/>
</dbReference>
<evidence type="ECO:0000256" key="5">
    <source>
        <dbReference type="ARBA" id="ARBA00007837"/>
    </source>
</evidence>
<evidence type="ECO:0000256" key="20">
    <source>
        <dbReference type="PIRSR" id="PIRSR000732-3"/>
    </source>
</evidence>
<dbReference type="GO" id="GO:0016301">
    <property type="term" value="F:kinase activity"/>
    <property type="evidence" value="ECO:0007669"/>
    <property type="project" value="UniProtKB-KW"/>
</dbReference>
<keyword evidence="11 17" id="KW-0808">Transferase</keyword>